<evidence type="ECO:0000256" key="5">
    <source>
        <dbReference type="HAMAP-Rule" id="MF_01874"/>
    </source>
</evidence>
<evidence type="ECO:0000256" key="2">
    <source>
        <dbReference type="ARBA" id="ARBA00022692"/>
    </source>
</evidence>
<reference evidence="6 7" key="1">
    <citation type="submission" date="2024-11" db="EMBL/GenBank/DDBJ databases">
        <authorList>
            <person name="Heng Y.C."/>
            <person name="Lim A.C.H."/>
            <person name="Lee J.K.Y."/>
            <person name="Kittelmann S."/>
        </authorList>
    </citation>
    <scope>NUCLEOTIDE SEQUENCE [LARGE SCALE GENOMIC DNA]</scope>
    <source>
        <strain evidence="6 7">WILCCON 0202</strain>
    </source>
</reference>
<dbReference type="HAMAP" id="MF_01874">
    <property type="entry name" value="UPF0756"/>
    <property type="match status" value="1"/>
</dbReference>
<evidence type="ECO:0000313" key="6">
    <source>
        <dbReference type="EMBL" id="MFL0269536.1"/>
    </source>
</evidence>
<dbReference type="PANTHER" id="PTHR38452:SF1">
    <property type="entry name" value="UPF0756 MEMBRANE PROTEIN YEAL"/>
    <property type="match status" value="1"/>
</dbReference>
<protein>
    <recommendedName>
        <fullName evidence="5">UPF0756 membrane protein ACJDUH_15745</fullName>
    </recommendedName>
</protein>
<dbReference type="RefSeq" id="WP_406766154.1">
    <property type="nucleotide sequence ID" value="NZ_JBJHZY010000003.1"/>
</dbReference>
<feature type="transmembrane region" description="Helical" evidence="5">
    <location>
        <begin position="110"/>
        <end position="135"/>
    </location>
</feature>
<dbReference type="EMBL" id="JBJHZY010000003">
    <property type="protein sequence ID" value="MFL0269536.1"/>
    <property type="molecule type" value="Genomic_DNA"/>
</dbReference>
<evidence type="ECO:0000256" key="1">
    <source>
        <dbReference type="ARBA" id="ARBA00022475"/>
    </source>
</evidence>
<comment type="caution">
    <text evidence="5">Lacks conserved residue(s) required for the propagation of feature annotation.</text>
</comment>
<keyword evidence="1 5" id="KW-1003">Cell membrane</keyword>
<comment type="subcellular location">
    <subcellularLocation>
        <location evidence="5">Cell membrane</location>
        <topology evidence="5">Multi-pass membrane protein</topology>
    </subcellularLocation>
</comment>
<evidence type="ECO:0000256" key="4">
    <source>
        <dbReference type="ARBA" id="ARBA00023136"/>
    </source>
</evidence>
<sequence length="153" mass="16512">MLYKFVILLLVIISLVTRNKNLGAASLIIFVISLTNSQKAIDFIEKYFMDLGMIFLMMWMLIPLIKKSYLGLSTFKSLLTINGAVSFIMGALVVVLAFRGVSFTQGNADVLTGVVLGSIVGVSFLGGVPVGPLIASGIAYEVVRIINHILGNK</sequence>
<comment type="caution">
    <text evidence="6">The sequence shown here is derived from an EMBL/GenBank/DDBJ whole genome shotgun (WGS) entry which is preliminary data.</text>
</comment>
<feature type="transmembrane region" description="Helical" evidence="5">
    <location>
        <begin position="77"/>
        <end position="98"/>
    </location>
</feature>
<proteinExistence type="inferred from homology"/>
<name>A0ABW8TW65_9CLOT</name>
<gene>
    <name evidence="6" type="ORF">ACJDUH_15745</name>
</gene>
<evidence type="ECO:0000256" key="3">
    <source>
        <dbReference type="ARBA" id="ARBA00022989"/>
    </source>
</evidence>
<keyword evidence="4 5" id="KW-0472">Membrane</keyword>
<keyword evidence="2 5" id="KW-0812">Transmembrane</keyword>
<keyword evidence="3 5" id="KW-1133">Transmembrane helix</keyword>
<dbReference type="InterPro" id="IPR007382">
    <property type="entry name" value="UPF0756_TM"/>
</dbReference>
<dbReference type="PANTHER" id="PTHR38452">
    <property type="entry name" value="UPF0756 MEMBRANE PROTEIN YEAL"/>
    <property type="match status" value="1"/>
</dbReference>
<feature type="transmembrane region" description="Helical" evidence="5">
    <location>
        <begin position="48"/>
        <end position="65"/>
    </location>
</feature>
<keyword evidence="7" id="KW-1185">Reference proteome</keyword>
<dbReference type="Proteomes" id="UP001623661">
    <property type="component" value="Unassembled WGS sequence"/>
</dbReference>
<dbReference type="Pfam" id="PF04284">
    <property type="entry name" value="DUF441"/>
    <property type="match status" value="1"/>
</dbReference>
<comment type="similarity">
    <text evidence="5">Belongs to the UPF0756 family.</text>
</comment>
<organism evidence="6 7">
    <name type="scientific">Candidatus Clostridium radicumherbarum</name>
    <dbReference type="NCBI Taxonomy" id="3381662"/>
    <lineage>
        <taxon>Bacteria</taxon>
        <taxon>Bacillati</taxon>
        <taxon>Bacillota</taxon>
        <taxon>Clostridia</taxon>
        <taxon>Eubacteriales</taxon>
        <taxon>Clostridiaceae</taxon>
        <taxon>Clostridium</taxon>
    </lineage>
</organism>
<evidence type="ECO:0000313" key="7">
    <source>
        <dbReference type="Proteomes" id="UP001623661"/>
    </source>
</evidence>
<accession>A0ABW8TW65</accession>